<dbReference type="InterPro" id="IPR000210">
    <property type="entry name" value="BTB/POZ_dom"/>
</dbReference>
<evidence type="ECO:0000259" key="1">
    <source>
        <dbReference type="PROSITE" id="PS50097"/>
    </source>
</evidence>
<protein>
    <recommendedName>
        <fullName evidence="1">BTB domain-containing protein</fullName>
    </recommendedName>
</protein>
<evidence type="ECO:0000313" key="2">
    <source>
        <dbReference type="EMBL" id="KAG8183015.1"/>
    </source>
</evidence>
<dbReference type="PANTHER" id="PTHR24410">
    <property type="entry name" value="HL07962P-RELATED"/>
    <property type="match status" value="1"/>
</dbReference>
<evidence type="ECO:0000313" key="3">
    <source>
        <dbReference type="Proteomes" id="UP000827092"/>
    </source>
</evidence>
<dbReference type="InterPro" id="IPR011333">
    <property type="entry name" value="SKP1/BTB/POZ_sf"/>
</dbReference>
<dbReference type="PANTHER" id="PTHR24410:SF23">
    <property type="entry name" value="BTB DOMAIN-CONTAINING PROTEIN-RELATED"/>
    <property type="match status" value="1"/>
</dbReference>
<feature type="domain" description="BTB" evidence="1">
    <location>
        <begin position="249"/>
        <end position="315"/>
    </location>
</feature>
<sequence>MEKQARHIELASRIYKEDFKNSWRICGFNLMPFQEDHPVYGPWFMLGKTRESQWSVLVTKELHDGIKNIGFRLVRGEESDTWDMVTFSLGLKFEDGRFLKCIDRQVVGKESDTYYKYLVKTIKAELKEHLNETCPAPIQRELYDHFKACRIREQSGISDLLNGKGGPCENLAWGILQESANMEYSAEESKTDPNVNPSPDDLFQQENITVVCEIEYTYMMPDPVPEKKETEKDNLFADFGHLFTSGKFSDITLKCGNFNLPCHKAVLYTQSLLFKEFLDKTPPSQQHLIVNVNFDLPTFKAVLLYMYANELDEEFSKSEDNCWKMYKAAGLFGVPGLRSFCLEVLEENDDCKVNDSRDMFDNLSVLSVDNSNQKLPVDVLAPVTNTSTQTLISN</sequence>
<comment type="caution">
    <text evidence="2">The sequence shown here is derived from an EMBL/GenBank/DDBJ whole genome shotgun (WGS) entry which is preliminary data.</text>
</comment>
<organism evidence="2 3">
    <name type="scientific">Oedothorax gibbosus</name>
    <dbReference type="NCBI Taxonomy" id="931172"/>
    <lineage>
        <taxon>Eukaryota</taxon>
        <taxon>Metazoa</taxon>
        <taxon>Ecdysozoa</taxon>
        <taxon>Arthropoda</taxon>
        <taxon>Chelicerata</taxon>
        <taxon>Arachnida</taxon>
        <taxon>Araneae</taxon>
        <taxon>Araneomorphae</taxon>
        <taxon>Entelegynae</taxon>
        <taxon>Araneoidea</taxon>
        <taxon>Linyphiidae</taxon>
        <taxon>Erigoninae</taxon>
        <taxon>Oedothorax</taxon>
    </lineage>
</organism>
<reference evidence="2 3" key="1">
    <citation type="journal article" date="2022" name="Nat. Ecol. Evol.">
        <title>A masculinizing supergene underlies an exaggerated male reproductive morph in a spider.</title>
        <authorList>
            <person name="Hendrickx F."/>
            <person name="De Corte Z."/>
            <person name="Sonet G."/>
            <person name="Van Belleghem S.M."/>
            <person name="Kostlbacher S."/>
            <person name="Vangestel C."/>
        </authorList>
    </citation>
    <scope>NUCLEOTIDE SEQUENCE [LARGE SCALE GENOMIC DNA]</scope>
    <source>
        <strain evidence="2">W744_W776</strain>
    </source>
</reference>
<keyword evidence="3" id="KW-1185">Reference proteome</keyword>
<name>A0AAV6UF23_9ARAC</name>
<proteinExistence type="predicted"/>
<dbReference type="Proteomes" id="UP000827092">
    <property type="component" value="Unassembled WGS sequence"/>
</dbReference>
<dbReference type="AlphaFoldDB" id="A0AAV6UF23"/>
<gene>
    <name evidence="2" type="ORF">JTE90_017102</name>
</gene>
<dbReference type="PROSITE" id="PS50097">
    <property type="entry name" value="BTB"/>
    <property type="match status" value="1"/>
</dbReference>
<dbReference type="InterPro" id="IPR051481">
    <property type="entry name" value="BTB-POZ/Galectin-3-binding"/>
</dbReference>
<dbReference type="Gene3D" id="3.30.710.10">
    <property type="entry name" value="Potassium Channel Kv1.1, Chain A"/>
    <property type="match status" value="1"/>
</dbReference>
<dbReference type="SUPFAM" id="SSF54695">
    <property type="entry name" value="POZ domain"/>
    <property type="match status" value="1"/>
</dbReference>
<dbReference type="SMART" id="SM00225">
    <property type="entry name" value="BTB"/>
    <property type="match status" value="1"/>
</dbReference>
<accession>A0AAV6UF23</accession>
<dbReference type="Pfam" id="PF00651">
    <property type="entry name" value="BTB"/>
    <property type="match status" value="1"/>
</dbReference>
<dbReference type="EMBL" id="JAFNEN010000436">
    <property type="protein sequence ID" value="KAG8183015.1"/>
    <property type="molecule type" value="Genomic_DNA"/>
</dbReference>